<name>M5C7Y7_THACB</name>
<evidence type="ECO:0000313" key="4">
    <source>
        <dbReference type="EMBL" id="CEL54398.1"/>
    </source>
</evidence>
<evidence type="ECO:0000256" key="1">
    <source>
        <dbReference type="PROSITE-ProRule" id="PRU00221"/>
    </source>
</evidence>
<keyword evidence="6" id="KW-1185">Reference proteome</keyword>
<dbReference type="Proteomes" id="UP000059188">
    <property type="component" value="Unassembled WGS sequence"/>
</dbReference>
<evidence type="ECO:0000313" key="6">
    <source>
        <dbReference type="Proteomes" id="UP000059188"/>
    </source>
</evidence>
<dbReference type="EMBL" id="CAOJ01014179">
    <property type="protein sequence ID" value="CCO35165.1"/>
    <property type="molecule type" value="Genomic_DNA"/>
</dbReference>
<feature type="region of interest" description="Disordered" evidence="2">
    <location>
        <begin position="36"/>
        <end position="63"/>
    </location>
</feature>
<sequence>MHTSPVTSVAFSPTSAVFVSAGADGIVHKWYIYSGEHQEEPKDQERARMEKEQEKIEQDGEGKHKEREILEQTQHNWDCNASPEQIYGAPGANIGPPLVIITGPNCIEEGPSRKGEYPSHIEGDLPYMTRPSDNTMLPQSITPLAVSSNHHILYSHANESRDAIVDPILDSYHYVPLTPANPMSLHEQSTPMDMASPEPWNKPNDPPRRLGANKAAICAHIRAVEQFRKLQLGEDDDEEEMEIQRK</sequence>
<dbReference type="HOGENOM" id="CLU_1129729_0_0_1"/>
<protein>
    <submittedName>
        <fullName evidence="3">Uncharacterized protein</fullName>
    </submittedName>
</protein>
<dbReference type="Gene3D" id="2.130.10.10">
    <property type="entry name" value="YVTN repeat-like/Quinoprotein amine dehydrogenase"/>
    <property type="match status" value="1"/>
</dbReference>
<dbReference type="SUPFAM" id="SSF50978">
    <property type="entry name" value="WD40 repeat-like"/>
    <property type="match status" value="1"/>
</dbReference>
<dbReference type="InterPro" id="IPR001680">
    <property type="entry name" value="WD40_rpt"/>
</dbReference>
<feature type="region of interest" description="Disordered" evidence="2">
    <location>
        <begin position="186"/>
        <end position="208"/>
    </location>
</feature>
<reference evidence="3 5" key="2">
    <citation type="journal article" date="2013" name="J. Biotechnol.">
        <title>Establishment and interpretation of the genome sequence of the phytopathogenic fungus Rhizoctonia solani AG1-IB isolate 7/3/14.</title>
        <authorList>
            <person name="Wibberg D.W."/>
            <person name="Jelonek L.J."/>
            <person name="Rupp O.R."/>
            <person name="Hennig M.H."/>
            <person name="Eikmeyer F.E."/>
            <person name="Goesmann A.G."/>
            <person name="Hartmann A.H."/>
            <person name="Borriss R.B."/>
            <person name="Grosch R.G."/>
            <person name="Puehler A.P."/>
            <person name="Schlueter A.S."/>
        </authorList>
    </citation>
    <scope>NUCLEOTIDE SEQUENCE [LARGE SCALE GENOMIC DNA]</scope>
    <source>
        <strain evidence="5">AG1-IB / isolate 7/3/14</strain>
        <strain evidence="3">Isolate 7/3/14</strain>
    </source>
</reference>
<dbReference type="InterPro" id="IPR015943">
    <property type="entry name" value="WD40/YVTN_repeat-like_dom_sf"/>
</dbReference>
<feature type="repeat" description="WD" evidence="1">
    <location>
        <begin position="1"/>
        <end position="40"/>
    </location>
</feature>
<dbReference type="PROSITE" id="PS50082">
    <property type="entry name" value="WD_REPEATS_2"/>
    <property type="match status" value="1"/>
</dbReference>
<reference evidence="3" key="1">
    <citation type="submission" date="2012-10" db="EMBL/GenBank/DDBJ databases">
        <authorList>
            <person name="Jelonek L."/>
        </authorList>
    </citation>
    <scope>NUCLEOTIDE SEQUENCE</scope>
    <source>
        <strain evidence="3">Isolate 7/3/14</strain>
    </source>
</reference>
<organism evidence="3 5">
    <name type="scientific">Thanatephorus cucumeris (strain AG1-IB / isolate 7/3/14)</name>
    <name type="common">Lettuce bottom rot fungus</name>
    <name type="synonym">Rhizoctonia solani</name>
    <dbReference type="NCBI Taxonomy" id="1108050"/>
    <lineage>
        <taxon>Eukaryota</taxon>
        <taxon>Fungi</taxon>
        <taxon>Dikarya</taxon>
        <taxon>Basidiomycota</taxon>
        <taxon>Agaricomycotina</taxon>
        <taxon>Agaricomycetes</taxon>
        <taxon>Cantharellales</taxon>
        <taxon>Ceratobasidiaceae</taxon>
        <taxon>Rhizoctonia</taxon>
        <taxon>Rhizoctonia solani AG-1</taxon>
    </lineage>
</organism>
<gene>
    <name evidence="3" type="ORF">BN14_09280</name>
    <name evidence="4" type="ORF">RSOLAG1IB_11644</name>
</gene>
<dbReference type="InterPro" id="IPR036322">
    <property type="entry name" value="WD40_repeat_dom_sf"/>
</dbReference>
<reference evidence="4 6" key="3">
    <citation type="submission" date="2014-11" db="EMBL/GenBank/DDBJ databases">
        <authorList>
            <person name="Wibberg Daniel"/>
        </authorList>
    </citation>
    <scope>NUCLEOTIDE SEQUENCE [LARGE SCALE GENOMIC DNA]</scope>
    <source>
        <strain evidence="4">Rhizoctonia solani AG1-IB 7/3/14</strain>
    </source>
</reference>
<keyword evidence="1" id="KW-0853">WD repeat</keyword>
<accession>M5C7Y7</accession>
<dbReference type="EMBL" id="LN679260">
    <property type="protein sequence ID" value="CEL54398.1"/>
    <property type="molecule type" value="Genomic_DNA"/>
</dbReference>
<evidence type="ECO:0000256" key="2">
    <source>
        <dbReference type="SAM" id="MobiDB-lite"/>
    </source>
</evidence>
<dbReference type="PROSITE" id="PS50294">
    <property type="entry name" value="WD_REPEATS_REGION"/>
    <property type="match status" value="1"/>
</dbReference>
<evidence type="ECO:0000313" key="5">
    <source>
        <dbReference type="Proteomes" id="UP000012065"/>
    </source>
</evidence>
<evidence type="ECO:0000313" key="3">
    <source>
        <dbReference type="EMBL" id="CCO35165.1"/>
    </source>
</evidence>
<dbReference type="AlphaFoldDB" id="M5C7Y7"/>
<dbReference type="Proteomes" id="UP000012065">
    <property type="component" value="Unassembled WGS sequence"/>
</dbReference>
<proteinExistence type="predicted"/>